<dbReference type="AlphaFoldDB" id="A0A163JXS0"/>
<feature type="compositionally biased region" description="Basic residues" evidence="1">
    <location>
        <begin position="32"/>
        <end position="47"/>
    </location>
</feature>
<protein>
    <submittedName>
        <fullName evidence="2">Uncharacterized protein</fullName>
    </submittedName>
</protein>
<reference evidence="2" key="1">
    <citation type="submission" date="2016-04" db="EMBL/GenBank/DDBJ databases">
        <authorList>
            <person name="Evans L.H."/>
            <person name="Alamgir A."/>
            <person name="Owens N."/>
            <person name="Weber N.D."/>
            <person name="Virtaneva K."/>
            <person name="Barbian K."/>
            <person name="Babar A."/>
            <person name="Rosenke K."/>
        </authorList>
    </citation>
    <scope>NUCLEOTIDE SEQUENCE [LARGE SCALE GENOMIC DNA]</scope>
    <source>
        <strain evidence="2">CBS 101.48</strain>
    </source>
</reference>
<keyword evidence="3" id="KW-1185">Reference proteome</keyword>
<accession>A0A163JXS0</accession>
<dbReference type="Proteomes" id="UP000078561">
    <property type="component" value="Unassembled WGS sequence"/>
</dbReference>
<feature type="compositionally biased region" description="Basic and acidic residues" evidence="1">
    <location>
        <begin position="48"/>
        <end position="58"/>
    </location>
</feature>
<sequence>MATDHHRHRSWEEKEQEYVPEVEEQEEYVPEKKKKSRKHKKSKSKKAQRSEAPEDPTKEFLQCLPMSHERRIYVALGLASRSLQETKRSSPEAAEELGALSEKINRKLTKASSTQTVGKGCEKLLKHLEDYFEDKTYIVDIPTCRKLAKLYVQKLRL</sequence>
<gene>
    <name evidence="2" type="primary">ABSGL_09955.1 scaffold 11783</name>
</gene>
<feature type="compositionally biased region" description="Acidic residues" evidence="1">
    <location>
        <begin position="18"/>
        <end position="28"/>
    </location>
</feature>
<feature type="region of interest" description="Disordered" evidence="1">
    <location>
        <begin position="1"/>
        <end position="59"/>
    </location>
</feature>
<dbReference type="InParanoid" id="A0A163JXS0"/>
<proteinExistence type="predicted"/>
<evidence type="ECO:0000313" key="3">
    <source>
        <dbReference type="Proteomes" id="UP000078561"/>
    </source>
</evidence>
<organism evidence="2">
    <name type="scientific">Absidia glauca</name>
    <name type="common">Pin mould</name>
    <dbReference type="NCBI Taxonomy" id="4829"/>
    <lineage>
        <taxon>Eukaryota</taxon>
        <taxon>Fungi</taxon>
        <taxon>Fungi incertae sedis</taxon>
        <taxon>Mucoromycota</taxon>
        <taxon>Mucoromycotina</taxon>
        <taxon>Mucoromycetes</taxon>
        <taxon>Mucorales</taxon>
        <taxon>Cunninghamellaceae</taxon>
        <taxon>Absidia</taxon>
    </lineage>
</organism>
<dbReference type="EMBL" id="LT554349">
    <property type="protein sequence ID" value="SAM04095.1"/>
    <property type="molecule type" value="Genomic_DNA"/>
</dbReference>
<evidence type="ECO:0000313" key="2">
    <source>
        <dbReference type="EMBL" id="SAM04095.1"/>
    </source>
</evidence>
<name>A0A163JXS0_ABSGL</name>
<evidence type="ECO:0000256" key="1">
    <source>
        <dbReference type="SAM" id="MobiDB-lite"/>
    </source>
</evidence>